<gene>
    <name evidence="3" type="ORF">RI129_002610</name>
</gene>
<evidence type="ECO:0008006" key="5">
    <source>
        <dbReference type="Google" id="ProtNLM"/>
    </source>
</evidence>
<dbReference type="PANTHER" id="PTHR43157:SF31">
    <property type="entry name" value="PHOSPHATIDYLINOSITOL-GLYCAN BIOSYNTHESIS CLASS F PROTEIN"/>
    <property type="match status" value="1"/>
</dbReference>
<reference evidence="3 4" key="1">
    <citation type="journal article" date="2024" name="Insects">
        <title>An Improved Chromosome-Level Genome Assembly of the Firefly Pyrocoelia pectoralis.</title>
        <authorList>
            <person name="Fu X."/>
            <person name="Meyer-Rochow V.B."/>
            <person name="Ballantyne L."/>
            <person name="Zhu X."/>
        </authorList>
    </citation>
    <scope>NUCLEOTIDE SEQUENCE [LARGE SCALE GENOMIC DNA]</scope>
    <source>
        <strain evidence="3">XCY_ONT2</strain>
    </source>
</reference>
<evidence type="ECO:0000256" key="2">
    <source>
        <dbReference type="RuleBase" id="RU000363"/>
    </source>
</evidence>
<evidence type="ECO:0000313" key="4">
    <source>
        <dbReference type="Proteomes" id="UP001329430"/>
    </source>
</evidence>
<name>A0AAN7VNA6_9COLE</name>
<protein>
    <recommendedName>
        <fullName evidence="5">Retinol dehydrogenase 13</fullName>
    </recommendedName>
</protein>
<dbReference type="Pfam" id="PF00106">
    <property type="entry name" value="adh_short"/>
    <property type="match status" value="1"/>
</dbReference>
<comment type="caution">
    <text evidence="3">The sequence shown here is derived from an EMBL/GenBank/DDBJ whole genome shotgun (WGS) entry which is preliminary data.</text>
</comment>
<dbReference type="PANTHER" id="PTHR43157">
    <property type="entry name" value="PHOSPHATIDYLINOSITOL-GLYCAN BIOSYNTHESIS CLASS F PROTEIN-RELATED"/>
    <property type="match status" value="1"/>
</dbReference>
<dbReference type="InterPro" id="IPR002347">
    <property type="entry name" value="SDR_fam"/>
</dbReference>
<evidence type="ECO:0000313" key="3">
    <source>
        <dbReference type="EMBL" id="KAK5647718.1"/>
    </source>
</evidence>
<sequence length="331" mass="37199">MTVSRKLLNYKIPKPVLYGSSIAATIGFVCLIKEWAGGARYRKHVPLNGKVVIITGANTGIGKETALELAKREAKVYLACRDMKRCEAAREKIVLESKNKYVYCRKCDLASLSSIREFVNRFNKEEKQLDILINNAGVMSTPKDSKTKDGFEMQLGVNHLGHFLLTNLLLDKLKVPACSRIVNLSSVAHERGVINKSDLNSDKEYDAKAAYAQSKLANILFTKELSNRLKDTNIVVNAVHPGLVDTELFRNMSFYKSWLATILIKPFLWPFIKSSSQGAQTVIYTAIDPSLSNTSGKYYKDYQETKVSDAANDDKTAKWLWTVSEKWTRLA</sequence>
<dbReference type="InterPro" id="IPR036291">
    <property type="entry name" value="NAD(P)-bd_dom_sf"/>
</dbReference>
<evidence type="ECO:0000256" key="1">
    <source>
        <dbReference type="ARBA" id="ARBA00023002"/>
    </source>
</evidence>
<dbReference type="EMBL" id="JAVRBK010000002">
    <property type="protein sequence ID" value="KAK5647718.1"/>
    <property type="molecule type" value="Genomic_DNA"/>
</dbReference>
<dbReference type="AlphaFoldDB" id="A0AAN7VNA6"/>
<keyword evidence="1" id="KW-0560">Oxidoreductase</keyword>
<proteinExistence type="inferred from homology"/>
<dbReference type="GO" id="GO:0016491">
    <property type="term" value="F:oxidoreductase activity"/>
    <property type="evidence" value="ECO:0007669"/>
    <property type="project" value="UniProtKB-KW"/>
</dbReference>
<dbReference type="SUPFAM" id="SSF51735">
    <property type="entry name" value="NAD(P)-binding Rossmann-fold domains"/>
    <property type="match status" value="1"/>
</dbReference>
<dbReference type="PRINTS" id="PR00080">
    <property type="entry name" value="SDRFAMILY"/>
</dbReference>
<dbReference type="PRINTS" id="PR00081">
    <property type="entry name" value="GDHRDH"/>
</dbReference>
<organism evidence="3 4">
    <name type="scientific">Pyrocoelia pectoralis</name>
    <dbReference type="NCBI Taxonomy" id="417401"/>
    <lineage>
        <taxon>Eukaryota</taxon>
        <taxon>Metazoa</taxon>
        <taxon>Ecdysozoa</taxon>
        <taxon>Arthropoda</taxon>
        <taxon>Hexapoda</taxon>
        <taxon>Insecta</taxon>
        <taxon>Pterygota</taxon>
        <taxon>Neoptera</taxon>
        <taxon>Endopterygota</taxon>
        <taxon>Coleoptera</taxon>
        <taxon>Polyphaga</taxon>
        <taxon>Elateriformia</taxon>
        <taxon>Elateroidea</taxon>
        <taxon>Lampyridae</taxon>
        <taxon>Lampyrinae</taxon>
        <taxon>Pyrocoelia</taxon>
    </lineage>
</organism>
<keyword evidence="4" id="KW-1185">Reference proteome</keyword>
<dbReference type="Proteomes" id="UP001329430">
    <property type="component" value="Chromosome 2"/>
</dbReference>
<accession>A0AAN7VNA6</accession>
<comment type="similarity">
    <text evidence="2">Belongs to the short-chain dehydrogenases/reductases (SDR) family.</text>
</comment>
<dbReference type="Gene3D" id="3.40.50.720">
    <property type="entry name" value="NAD(P)-binding Rossmann-like Domain"/>
    <property type="match status" value="1"/>
</dbReference>